<keyword evidence="2" id="KW-0732">Signal</keyword>
<feature type="signal peptide" evidence="2">
    <location>
        <begin position="1"/>
        <end position="28"/>
    </location>
</feature>
<evidence type="ECO:0000256" key="1">
    <source>
        <dbReference type="SAM" id="MobiDB-lite"/>
    </source>
</evidence>
<dbReference type="EMBL" id="WNKQ01000001">
    <property type="protein sequence ID" value="KAF5854346.1"/>
    <property type="molecule type" value="Genomic_DNA"/>
</dbReference>
<protein>
    <submittedName>
        <fullName evidence="3">Uncharacterized protein</fullName>
    </submittedName>
</protein>
<evidence type="ECO:0000256" key="2">
    <source>
        <dbReference type="SAM" id="SignalP"/>
    </source>
</evidence>
<gene>
    <name evidence="3" type="ORF">GGP41_007136</name>
</gene>
<accession>A0A8H5ZSD4</accession>
<evidence type="ECO:0000313" key="4">
    <source>
        <dbReference type="Proteomes" id="UP000624244"/>
    </source>
</evidence>
<organism evidence="3 4">
    <name type="scientific">Cochliobolus sativus</name>
    <name type="common">Common root rot and spot blotch fungus</name>
    <name type="synonym">Bipolaris sorokiniana</name>
    <dbReference type="NCBI Taxonomy" id="45130"/>
    <lineage>
        <taxon>Eukaryota</taxon>
        <taxon>Fungi</taxon>
        <taxon>Dikarya</taxon>
        <taxon>Ascomycota</taxon>
        <taxon>Pezizomycotina</taxon>
        <taxon>Dothideomycetes</taxon>
        <taxon>Pleosporomycetidae</taxon>
        <taxon>Pleosporales</taxon>
        <taxon>Pleosporineae</taxon>
        <taxon>Pleosporaceae</taxon>
        <taxon>Bipolaris</taxon>
    </lineage>
</organism>
<feature type="chain" id="PRO_5034447438" evidence="2">
    <location>
        <begin position="29"/>
        <end position="66"/>
    </location>
</feature>
<name>A0A8H5ZSD4_COCSA</name>
<comment type="caution">
    <text evidence="3">The sequence shown here is derived from an EMBL/GenBank/DDBJ whole genome shotgun (WGS) entry which is preliminary data.</text>
</comment>
<sequence>MRHPAAPTIIAVLLGFLLFMVVWSRVRADDHHEGNPHPDDIPRKKEKEEVNLVGDEASTAEEDQSI</sequence>
<proteinExistence type="predicted"/>
<feature type="region of interest" description="Disordered" evidence="1">
    <location>
        <begin position="29"/>
        <end position="66"/>
    </location>
</feature>
<feature type="compositionally biased region" description="Basic and acidic residues" evidence="1">
    <location>
        <begin position="29"/>
        <end position="50"/>
    </location>
</feature>
<dbReference type="Proteomes" id="UP000624244">
    <property type="component" value="Unassembled WGS sequence"/>
</dbReference>
<reference evidence="3" key="1">
    <citation type="submission" date="2019-11" db="EMBL/GenBank/DDBJ databases">
        <title>Bipolaris sorokiniana Genome sequencing.</title>
        <authorList>
            <person name="Wang H."/>
        </authorList>
    </citation>
    <scope>NUCLEOTIDE SEQUENCE</scope>
</reference>
<evidence type="ECO:0000313" key="3">
    <source>
        <dbReference type="EMBL" id="KAF5854346.1"/>
    </source>
</evidence>
<dbReference type="AlphaFoldDB" id="A0A8H5ZSD4"/>